<accession>T0Y9J7</accession>
<comment type="caution">
    <text evidence="2">The sequence shown here is derived from an EMBL/GenBank/DDBJ whole genome shotgun (WGS) entry which is preliminary data.</text>
</comment>
<proteinExistence type="predicted"/>
<gene>
    <name evidence="2" type="ORF">B1A_21164</name>
</gene>
<feature type="region of interest" description="Disordered" evidence="1">
    <location>
        <begin position="1"/>
        <end position="26"/>
    </location>
</feature>
<protein>
    <submittedName>
        <fullName evidence="2">Uncharacterized protein</fullName>
    </submittedName>
</protein>
<name>T0Y9J7_9ZZZZ</name>
<dbReference type="EMBL" id="AUZX01015638">
    <property type="protein sequence ID" value="EQD28482.1"/>
    <property type="molecule type" value="Genomic_DNA"/>
</dbReference>
<dbReference type="AlphaFoldDB" id="T0Y9J7"/>
<evidence type="ECO:0000313" key="2">
    <source>
        <dbReference type="EMBL" id="EQD28482.1"/>
    </source>
</evidence>
<evidence type="ECO:0000256" key="1">
    <source>
        <dbReference type="SAM" id="MobiDB-lite"/>
    </source>
</evidence>
<feature type="compositionally biased region" description="Basic and acidic residues" evidence="1">
    <location>
        <begin position="12"/>
        <end position="26"/>
    </location>
</feature>
<reference evidence="2" key="2">
    <citation type="journal article" date="2014" name="ISME J.">
        <title>Microbial stratification in low pH oxic and suboxic macroscopic growths along an acid mine drainage.</title>
        <authorList>
            <person name="Mendez-Garcia C."/>
            <person name="Mesa V."/>
            <person name="Sprenger R.R."/>
            <person name="Richter M."/>
            <person name="Diez M.S."/>
            <person name="Solano J."/>
            <person name="Bargiela R."/>
            <person name="Golyshina O.V."/>
            <person name="Manteca A."/>
            <person name="Ramos J.L."/>
            <person name="Gallego J.R."/>
            <person name="Llorente I."/>
            <person name="Martins Dos Santos V.A."/>
            <person name="Jensen O.N."/>
            <person name="Pelaez A.I."/>
            <person name="Sanchez J."/>
            <person name="Ferrer M."/>
        </authorList>
    </citation>
    <scope>NUCLEOTIDE SEQUENCE</scope>
</reference>
<organism evidence="2">
    <name type="scientific">mine drainage metagenome</name>
    <dbReference type="NCBI Taxonomy" id="410659"/>
    <lineage>
        <taxon>unclassified sequences</taxon>
        <taxon>metagenomes</taxon>
        <taxon>ecological metagenomes</taxon>
    </lineage>
</organism>
<reference evidence="2" key="1">
    <citation type="submission" date="2013-08" db="EMBL/GenBank/DDBJ databases">
        <authorList>
            <person name="Mendez C."/>
            <person name="Richter M."/>
            <person name="Ferrer M."/>
            <person name="Sanchez J."/>
        </authorList>
    </citation>
    <scope>NUCLEOTIDE SEQUENCE</scope>
</reference>
<feature type="non-terminal residue" evidence="2">
    <location>
        <position position="72"/>
    </location>
</feature>
<sequence>MVTFGKYGSRTAAKEQEKQISQEKELKTKIPPAFMNVPSDWLPCLDSFSSNRLVEYYNNRGTPAPVDNHNPY</sequence>